<protein>
    <submittedName>
        <fullName evidence="7">RNA helicase</fullName>
    </submittedName>
</protein>
<dbReference type="InterPro" id="IPR050534">
    <property type="entry name" value="Coronavir_polyprotein_1ab"/>
</dbReference>
<sequence length="589" mass="67534">MLINYISEVAPFTSSLRYKLKKDQNCQRRRQRYRTKPTPTHQEYHASKIRKYFIQQKCVACYVKSLQPFELVAGIVKRRSDMSLNLLRTLKNCVVTVRRGIHHSSLNTFLEAISYVSTQPELYEKLLHVQPNPIDLMNLPDFRGFKSVEMPESVYEKVPSTFIEEQKTALKALTRQSSKTFVLAGAPGTGKTFVLVEAALRLIMAGARVLFVSTYFITADSIAQEFVNRGLCDKKLMFRALGNTRDTSNLSEDWMKFSESIKMPAVQNIEDCSVVITTFCLLYKTSVINKQKPFTHIFIDDAQYTSEKSVWDVLYQHGHKDARLILCGNPYQNYFENTKRVKELQTPLFRIVSNANYDADSNWVLTLTENRRSHKAIVDILARLCYEDNLKPSDSDEHHALCNWEHLPNPGFPVMFHNVNGEAEDGINQAEADVVIKYLTSLRNIINDDEIHLSSNRVQIKHIRSHFDSSVNVFSRLFEARYPRAYIISYVDNGEDDVILDREETDDNDDNNGDGDDAEDEVIDVSDTASEVPSVLKAGNYSFNPTYLNRILSSTSELVVIVGHAATMEQKPAWKQFIDYCRENKSYIE</sequence>
<dbReference type="InterPro" id="IPR027417">
    <property type="entry name" value="P-loop_NTPase"/>
</dbReference>
<dbReference type="AlphaFoldDB" id="A0A7E4ZTD9"/>
<dbReference type="Pfam" id="PF13087">
    <property type="entry name" value="AAA_12"/>
    <property type="match status" value="1"/>
</dbReference>
<keyword evidence="3" id="KW-0347">Helicase</keyword>
<dbReference type="InterPro" id="IPR041679">
    <property type="entry name" value="DNA2/NAM7-like_C"/>
</dbReference>
<dbReference type="PANTHER" id="PTHR43788">
    <property type="entry name" value="DNA2/NAM7 HELICASE FAMILY MEMBER"/>
    <property type="match status" value="1"/>
</dbReference>
<dbReference type="GO" id="GO:0005524">
    <property type="term" value="F:ATP binding"/>
    <property type="evidence" value="ECO:0007669"/>
    <property type="project" value="UniProtKB-KW"/>
</dbReference>
<keyword evidence="4" id="KW-0067">ATP-binding</keyword>
<feature type="domain" description="DNA2/NAM7 helicase-like C-terminal" evidence="5">
    <location>
        <begin position="349"/>
        <end position="470"/>
    </location>
</feature>
<keyword evidence="6" id="KW-1185">Reference proteome</keyword>
<accession>A0A7E4ZTD9</accession>
<dbReference type="WBParaSite" id="Pan_g16352.t1">
    <property type="protein sequence ID" value="Pan_g16352.t1"/>
    <property type="gene ID" value="Pan_g16352"/>
</dbReference>
<evidence type="ECO:0000256" key="4">
    <source>
        <dbReference type="ARBA" id="ARBA00022840"/>
    </source>
</evidence>
<evidence type="ECO:0000313" key="6">
    <source>
        <dbReference type="Proteomes" id="UP000492821"/>
    </source>
</evidence>
<proteinExistence type="predicted"/>
<keyword evidence="1" id="KW-0547">Nucleotide-binding</keyword>
<reference evidence="6" key="1">
    <citation type="journal article" date="2013" name="Genetics">
        <title>The draft genome and transcriptome of Panagrellus redivivus are shaped by the harsh demands of a free-living lifestyle.</title>
        <authorList>
            <person name="Srinivasan J."/>
            <person name="Dillman A.R."/>
            <person name="Macchietto M.G."/>
            <person name="Heikkinen L."/>
            <person name="Lakso M."/>
            <person name="Fracchia K.M."/>
            <person name="Antoshechkin I."/>
            <person name="Mortazavi A."/>
            <person name="Wong G."/>
            <person name="Sternberg P.W."/>
        </authorList>
    </citation>
    <scope>NUCLEOTIDE SEQUENCE [LARGE SCALE GENOMIC DNA]</scope>
    <source>
        <strain evidence="6">MT8872</strain>
    </source>
</reference>
<organism evidence="6 7">
    <name type="scientific">Panagrellus redivivus</name>
    <name type="common">Microworm</name>
    <dbReference type="NCBI Taxonomy" id="6233"/>
    <lineage>
        <taxon>Eukaryota</taxon>
        <taxon>Metazoa</taxon>
        <taxon>Ecdysozoa</taxon>
        <taxon>Nematoda</taxon>
        <taxon>Chromadorea</taxon>
        <taxon>Rhabditida</taxon>
        <taxon>Tylenchina</taxon>
        <taxon>Panagrolaimomorpha</taxon>
        <taxon>Panagrolaimoidea</taxon>
        <taxon>Panagrolaimidae</taxon>
        <taxon>Panagrellus</taxon>
    </lineage>
</organism>
<reference evidence="7" key="2">
    <citation type="submission" date="2020-10" db="UniProtKB">
        <authorList>
            <consortium name="WormBaseParasite"/>
        </authorList>
    </citation>
    <scope>IDENTIFICATION</scope>
</reference>
<name>A0A7E4ZTD9_PANRE</name>
<evidence type="ECO:0000256" key="2">
    <source>
        <dbReference type="ARBA" id="ARBA00022801"/>
    </source>
</evidence>
<evidence type="ECO:0000259" key="5">
    <source>
        <dbReference type="Pfam" id="PF13087"/>
    </source>
</evidence>
<evidence type="ECO:0000256" key="3">
    <source>
        <dbReference type="ARBA" id="ARBA00022806"/>
    </source>
</evidence>
<dbReference type="Gene3D" id="3.40.50.300">
    <property type="entry name" value="P-loop containing nucleotide triphosphate hydrolases"/>
    <property type="match status" value="2"/>
</dbReference>
<evidence type="ECO:0000256" key="1">
    <source>
        <dbReference type="ARBA" id="ARBA00022741"/>
    </source>
</evidence>
<dbReference type="GO" id="GO:0016787">
    <property type="term" value="F:hydrolase activity"/>
    <property type="evidence" value="ECO:0007669"/>
    <property type="project" value="UniProtKB-KW"/>
</dbReference>
<keyword evidence="2" id="KW-0378">Hydrolase</keyword>
<evidence type="ECO:0000313" key="7">
    <source>
        <dbReference type="WBParaSite" id="Pan_g16352.t1"/>
    </source>
</evidence>
<dbReference type="Proteomes" id="UP000492821">
    <property type="component" value="Unassembled WGS sequence"/>
</dbReference>
<dbReference type="GO" id="GO:0043139">
    <property type="term" value="F:5'-3' DNA helicase activity"/>
    <property type="evidence" value="ECO:0007669"/>
    <property type="project" value="TreeGrafter"/>
</dbReference>
<dbReference type="Pfam" id="PF13604">
    <property type="entry name" value="AAA_30"/>
    <property type="match status" value="1"/>
</dbReference>
<dbReference type="SUPFAM" id="SSF52540">
    <property type="entry name" value="P-loop containing nucleoside triphosphate hydrolases"/>
    <property type="match status" value="1"/>
</dbReference>
<dbReference type="PANTHER" id="PTHR43788:SF8">
    <property type="entry name" value="DNA-BINDING PROTEIN SMUBP-2"/>
    <property type="match status" value="1"/>
</dbReference>